<proteinExistence type="predicted"/>
<reference evidence="1 2" key="1">
    <citation type="submission" date="2019-02" db="EMBL/GenBank/DDBJ databases">
        <title>Deep-cultivation of Planctomycetes and their phenomic and genomic characterization uncovers novel biology.</title>
        <authorList>
            <person name="Wiegand S."/>
            <person name="Jogler M."/>
            <person name="Boedeker C."/>
            <person name="Pinto D."/>
            <person name="Vollmers J."/>
            <person name="Rivas-Marin E."/>
            <person name="Kohn T."/>
            <person name="Peeters S.H."/>
            <person name="Heuer A."/>
            <person name="Rast P."/>
            <person name="Oberbeckmann S."/>
            <person name="Bunk B."/>
            <person name="Jeske O."/>
            <person name="Meyerdierks A."/>
            <person name="Storesund J.E."/>
            <person name="Kallscheuer N."/>
            <person name="Luecker S."/>
            <person name="Lage O.M."/>
            <person name="Pohl T."/>
            <person name="Merkel B.J."/>
            <person name="Hornburger P."/>
            <person name="Mueller R.-W."/>
            <person name="Bruemmer F."/>
            <person name="Labrenz M."/>
            <person name="Spormann A.M."/>
            <person name="Op Den Camp H."/>
            <person name="Overmann J."/>
            <person name="Amann R."/>
            <person name="Jetten M.S.M."/>
            <person name="Mascher T."/>
            <person name="Medema M.H."/>
            <person name="Devos D.P."/>
            <person name="Kaster A.-K."/>
            <person name="Ovreas L."/>
            <person name="Rohde M."/>
            <person name="Galperin M.Y."/>
            <person name="Jogler C."/>
        </authorList>
    </citation>
    <scope>NUCLEOTIDE SEQUENCE [LARGE SCALE GENOMIC DNA]</scope>
    <source>
        <strain evidence="1 2">Pla22</strain>
    </source>
</reference>
<dbReference type="EMBL" id="SJPI01000002">
    <property type="protein sequence ID" value="TWT50823.1"/>
    <property type="molecule type" value="Genomic_DNA"/>
</dbReference>
<sequence length="68" mass="7878">MFLMLRLRASVASAVPMLVKRQAQRRQPAIRVTFRKISVIAPIVFATVPSSRTTPIYHRVRLRWLFNG</sequence>
<name>A0A5C5WLG5_9BACT</name>
<dbReference type="Proteomes" id="UP000316598">
    <property type="component" value="Unassembled WGS sequence"/>
</dbReference>
<evidence type="ECO:0000313" key="2">
    <source>
        <dbReference type="Proteomes" id="UP000316598"/>
    </source>
</evidence>
<evidence type="ECO:0000313" key="1">
    <source>
        <dbReference type="EMBL" id="TWT50823.1"/>
    </source>
</evidence>
<keyword evidence="2" id="KW-1185">Reference proteome</keyword>
<organism evidence="1 2">
    <name type="scientific">Rubripirellula amarantea</name>
    <dbReference type="NCBI Taxonomy" id="2527999"/>
    <lineage>
        <taxon>Bacteria</taxon>
        <taxon>Pseudomonadati</taxon>
        <taxon>Planctomycetota</taxon>
        <taxon>Planctomycetia</taxon>
        <taxon>Pirellulales</taxon>
        <taxon>Pirellulaceae</taxon>
        <taxon>Rubripirellula</taxon>
    </lineage>
</organism>
<protein>
    <submittedName>
        <fullName evidence="1">Uncharacterized protein</fullName>
    </submittedName>
</protein>
<dbReference type="AlphaFoldDB" id="A0A5C5WLG5"/>
<gene>
    <name evidence="1" type="ORF">Pla22_35660</name>
</gene>
<comment type="caution">
    <text evidence="1">The sequence shown here is derived from an EMBL/GenBank/DDBJ whole genome shotgun (WGS) entry which is preliminary data.</text>
</comment>
<accession>A0A5C5WLG5</accession>